<feature type="compositionally biased region" description="Polar residues" evidence="1">
    <location>
        <begin position="712"/>
        <end position="732"/>
    </location>
</feature>
<feature type="compositionally biased region" description="Gly residues" evidence="1">
    <location>
        <begin position="776"/>
        <end position="794"/>
    </location>
</feature>
<feature type="domain" description="Type VII secretion system protein EssD-like" evidence="2">
    <location>
        <begin position="895"/>
        <end position="997"/>
    </location>
</feature>
<feature type="region of interest" description="Disordered" evidence="1">
    <location>
        <begin position="1"/>
        <end position="21"/>
    </location>
</feature>
<evidence type="ECO:0000256" key="1">
    <source>
        <dbReference type="SAM" id="MobiDB-lite"/>
    </source>
</evidence>
<feature type="compositionally biased region" description="Basic and acidic residues" evidence="1">
    <location>
        <begin position="1"/>
        <end position="15"/>
    </location>
</feature>
<sequence>MSTDEAKPIDGEGKIDPSQFPVPKTMQHVLVMRAERLRNGGQGMEQAGEDIVQAWSGLEECYTAPEAPTLYTALKPVASNGRVVGSATNRVANALDDFAEAVGEIKAKWRDLTADANAFRAEIEDEGEDWNKGDGLFGWGDSANAEKNTGLLLRAANLVEEFNQAEVACANRINLGLDGRTDFLGADDLDGAMPDANQFVHGVGVELSEIPTAWGEAAASTDYGWARDVGDAIWDFGVGAVEGTGAMLGMHSSEGWFAQSWGDSIKEYHWDNITSAAALVGMYDAESDSLGWTGGEGVKEAWKDLAHSVVPWEEWGDRPGYVIGTAVLNIGAMVGGAVLTATGVGAVVGVPLMAWRGAAILDGMGSSGRGGSGMDVDLSNLPDMPTFGGAGAPVVNIDTSQFTPAQAAELTASLEQLNTATTGNSSGGAGGSHTNESTTGNSGRSNQTASASPETDPNKAKKPTARHEGAESESSRSDDALESPTITARSDTDDVADNTASQQRQDETAESTSLSQEELAQLPTTGQAKVSDEMLSRAVSPGDMADIKADGRKVVAEFNETRKVDREFQTNPELKGTDAELDHRWGADPANGKKPLEPGGPELVSTSAGGSNNGTFDQAASSPSTPSRSINVSDVDAPGPNNRLGNEASGNNSTGSNGPNAQSSGPSNDQHLRQNDIEGQSSDANRSGERDPSANTPTDRSGDGPQARDHGPTTTNQASTVNDGTSRTSDNTSSERIRNDEGAYTGDRSSAGPGRESSSGEGYSSLPGLGESSSGSGNGGGSSNNSGGTSGAPSGGRYDGESNRPPYNPPKKTIDPDNENYLGKNRRFGTDKDGNDVKLAPNTLYEVDGRGTFITDSSGKIIHVETKPGQSSAGNPELNYPRPNAKYFVKHPTSGAQFVYETDQKSRTISIEGELKTGKTPRGGEQTPIGHEGKHYFKKYNSDEQGVYTYEDVNWDGGHFVAANYFGGPGERINVIPMLKSINHVGKSPDYRTNWGRMENLWNGLLQRDISEIKKAFRRPRDGSPDMREDMAREWLSRAGSGDTPPSITFSMKIGYSDSLPEYGRKEFSEWQDKIKKNPDRERYNRNRPKDDDIIGEPPNLIAVDWSLNGSTQERLLHENHPERERR</sequence>
<evidence type="ECO:0000313" key="3">
    <source>
        <dbReference type="EMBL" id="USY20864.1"/>
    </source>
</evidence>
<evidence type="ECO:0000259" key="2">
    <source>
        <dbReference type="Pfam" id="PF13930"/>
    </source>
</evidence>
<reference evidence="3" key="1">
    <citation type="submission" date="2022-06" db="EMBL/GenBank/DDBJ databases">
        <authorList>
            <person name="Ping M."/>
        </authorList>
    </citation>
    <scope>NUCLEOTIDE SEQUENCE</scope>
    <source>
        <strain evidence="3">JCM11759T</strain>
    </source>
</reference>
<feature type="compositionally biased region" description="Basic and acidic residues" evidence="1">
    <location>
        <begin position="1115"/>
        <end position="1127"/>
    </location>
</feature>
<name>A0ABY5D941_9ACTN</name>
<dbReference type="EMBL" id="CP099837">
    <property type="protein sequence ID" value="USY20864.1"/>
    <property type="molecule type" value="Genomic_DNA"/>
</dbReference>
<dbReference type="RefSeq" id="WP_254419889.1">
    <property type="nucleotide sequence ID" value="NZ_BAAAJB010000049.1"/>
</dbReference>
<protein>
    <submittedName>
        <fullName evidence="3">DNA/RNA non-specific endonuclease</fullName>
    </submittedName>
</protein>
<feature type="compositionally biased region" description="Polar residues" evidence="1">
    <location>
        <begin position="604"/>
        <end position="632"/>
    </location>
</feature>
<dbReference type="Proteomes" id="UP001055940">
    <property type="component" value="Chromosome"/>
</dbReference>
<dbReference type="Pfam" id="PF13930">
    <property type="entry name" value="Endonuclea_NS_2"/>
    <property type="match status" value="1"/>
</dbReference>
<keyword evidence="3" id="KW-0255">Endonuclease</keyword>
<keyword evidence="4" id="KW-1185">Reference proteome</keyword>
<dbReference type="InterPro" id="IPR044927">
    <property type="entry name" value="Endonuclea_NS_2"/>
</dbReference>
<feature type="compositionally biased region" description="Polar residues" evidence="1">
    <location>
        <begin position="510"/>
        <end position="528"/>
    </location>
</feature>
<keyword evidence="3" id="KW-0540">Nuclease</keyword>
<accession>A0ABY5D941</accession>
<feature type="compositionally biased region" description="Low complexity" evidence="1">
    <location>
        <begin position="645"/>
        <end position="660"/>
    </location>
</feature>
<feature type="compositionally biased region" description="Basic and acidic residues" evidence="1">
    <location>
        <begin position="465"/>
        <end position="479"/>
    </location>
</feature>
<evidence type="ECO:0000313" key="4">
    <source>
        <dbReference type="Proteomes" id="UP001055940"/>
    </source>
</evidence>
<keyword evidence="3" id="KW-0378">Hydrolase</keyword>
<feature type="compositionally biased region" description="Basic and acidic residues" evidence="1">
    <location>
        <begin position="575"/>
        <end position="586"/>
    </location>
</feature>
<proteinExistence type="predicted"/>
<feature type="compositionally biased region" description="Basic and acidic residues" evidence="1">
    <location>
        <begin position="700"/>
        <end position="711"/>
    </location>
</feature>
<feature type="compositionally biased region" description="Basic and acidic residues" evidence="1">
    <location>
        <begin position="1074"/>
        <end position="1093"/>
    </location>
</feature>
<feature type="compositionally biased region" description="Low complexity" evidence="1">
    <location>
        <begin position="748"/>
        <end position="775"/>
    </location>
</feature>
<feature type="compositionally biased region" description="Basic and acidic residues" evidence="1">
    <location>
        <begin position="545"/>
        <end position="568"/>
    </location>
</feature>
<organism evidence="3 4">
    <name type="scientific">Nocardiopsis exhalans</name>
    <dbReference type="NCBI Taxonomy" id="163604"/>
    <lineage>
        <taxon>Bacteria</taxon>
        <taxon>Bacillati</taxon>
        <taxon>Actinomycetota</taxon>
        <taxon>Actinomycetes</taxon>
        <taxon>Streptosporangiales</taxon>
        <taxon>Nocardiopsidaceae</taxon>
        <taxon>Nocardiopsis</taxon>
    </lineage>
</organism>
<gene>
    <name evidence="3" type="ORF">NE857_04205</name>
</gene>
<feature type="region of interest" description="Disordered" evidence="1">
    <location>
        <begin position="419"/>
        <end position="835"/>
    </location>
</feature>
<feature type="compositionally biased region" description="Polar residues" evidence="1">
    <location>
        <begin position="433"/>
        <end position="455"/>
    </location>
</feature>
<feature type="region of interest" description="Disordered" evidence="1">
    <location>
        <begin position="1074"/>
        <end position="1127"/>
    </location>
</feature>
<dbReference type="GO" id="GO:0004519">
    <property type="term" value="F:endonuclease activity"/>
    <property type="evidence" value="ECO:0007669"/>
    <property type="project" value="UniProtKB-KW"/>
</dbReference>